<dbReference type="GO" id="GO:0050560">
    <property type="term" value="F:aspartate-tRNA(Asn) ligase activity"/>
    <property type="evidence" value="ECO:0007669"/>
    <property type="project" value="UniProtKB-EC"/>
</dbReference>
<dbReference type="InterPro" id="IPR029351">
    <property type="entry name" value="GAD_dom"/>
</dbReference>
<dbReference type="PANTHER" id="PTHR22594:SF5">
    <property type="entry name" value="ASPARTATE--TRNA LIGASE, MITOCHONDRIAL"/>
    <property type="match status" value="1"/>
</dbReference>
<evidence type="ECO:0000256" key="4">
    <source>
        <dbReference type="ARBA" id="ARBA00022741"/>
    </source>
</evidence>
<comment type="function">
    <text evidence="8">Aspartyl-tRNA synthetase with relaxed tRNA specificity since it is able to aspartylate not only its cognate tRNA(Asp) but also tRNA(Asn). Reaction proceeds in two steps: L-aspartate is first activated by ATP to form Asp-AMP and then transferred to the acceptor end of tRNA(Asp/Asn).</text>
</comment>
<dbReference type="NCBIfam" id="NF001750">
    <property type="entry name" value="PRK00476.1"/>
    <property type="match status" value="1"/>
</dbReference>
<dbReference type="HAMAP" id="MF_00044">
    <property type="entry name" value="Asp_tRNA_synth_type1"/>
    <property type="match status" value="1"/>
</dbReference>
<dbReference type="CDD" id="cd04317">
    <property type="entry name" value="EcAspRS_like_N"/>
    <property type="match status" value="1"/>
</dbReference>
<comment type="subcellular location">
    <subcellularLocation>
        <location evidence="8">Cytoplasm</location>
    </subcellularLocation>
</comment>
<feature type="region of interest" description="Aspartate" evidence="8">
    <location>
        <begin position="197"/>
        <end position="200"/>
    </location>
</feature>
<dbReference type="Gene3D" id="3.30.1360.30">
    <property type="entry name" value="GAD-like domain"/>
    <property type="match status" value="1"/>
</dbReference>
<dbReference type="InterPro" id="IPR012340">
    <property type="entry name" value="NA-bd_OB-fold"/>
</dbReference>
<comment type="catalytic activity">
    <reaction evidence="8">
        <text>tRNA(Asx) + L-aspartate + ATP = L-aspartyl-tRNA(Asx) + AMP + diphosphate</text>
        <dbReference type="Rhea" id="RHEA:18349"/>
        <dbReference type="Rhea" id="RHEA-COMP:9710"/>
        <dbReference type="Rhea" id="RHEA-COMP:9711"/>
        <dbReference type="ChEBI" id="CHEBI:29991"/>
        <dbReference type="ChEBI" id="CHEBI:30616"/>
        <dbReference type="ChEBI" id="CHEBI:33019"/>
        <dbReference type="ChEBI" id="CHEBI:78442"/>
        <dbReference type="ChEBI" id="CHEBI:78516"/>
        <dbReference type="ChEBI" id="CHEBI:456215"/>
        <dbReference type="EC" id="6.1.1.23"/>
    </reaction>
</comment>
<reference evidence="10 11" key="1">
    <citation type="submission" date="2019-02" db="EMBL/GenBank/DDBJ databases">
        <title>Prokaryotic population dynamics and viral predation in marine succession experiment using metagenomics: the confinement effect.</title>
        <authorList>
            <person name="Haro-Moreno J.M."/>
            <person name="Rodriguez-Valera F."/>
            <person name="Lopez-Perez M."/>
        </authorList>
    </citation>
    <scope>NUCLEOTIDE SEQUENCE [LARGE SCALE GENOMIC DNA]</scope>
    <source>
        <strain evidence="10">MED-G164</strain>
    </source>
</reference>
<dbReference type="EMBL" id="SHBJ01000005">
    <property type="protein sequence ID" value="RZO28992.1"/>
    <property type="molecule type" value="Genomic_DNA"/>
</dbReference>
<comment type="similarity">
    <text evidence="1 8">Belongs to the class-II aminoacyl-tRNA synthetase family. Type 1 subfamily.</text>
</comment>
<evidence type="ECO:0000256" key="8">
    <source>
        <dbReference type="HAMAP-Rule" id="MF_00044"/>
    </source>
</evidence>
<dbReference type="Pfam" id="PF01336">
    <property type="entry name" value="tRNA_anti-codon"/>
    <property type="match status" value="1"/>
</dbReference>
<dbReference type="InterPro" id="IPR004524">
    <property type="entry name" value="Asp-tRNA-ligase_1"/>
</dbReference>
<dbReference type="GO" id="GO:0004815">
    <property type="term" value="F:aspartate-tRNA ligase activity"/>
    <property type="evidence" value="ECO:0007669"/>
    <property type="project" value="UniProtKB-UniRule"/>
</dbReference>
<keyword evidence="4 8" id="KW-0547">Nucleotide-binding</keyword>
<feature type="binding site" evidence="8">
    <location>
        <position position="173"/>
    </location>
    <ligand>
        <name>L-aspartate</name>
        <dbReference type="ChEBI" id="CHEBI:29991"/>
    </ligand>
</feature>
<evidence type="ECO:0000256" key="6">
    <source>
        <dbReference type="ARBA" id="ARBA00022917"/>
    </source>
</evidence>
<dbReference type="InterPro" id="IPR004115">
    <property type="entry name" value="GAD-like_sf"/>
</dbReference>
<feature type="binding site" evidence="8">
    <location>
        <position position="489"/>
    </location>
    <ligand>
        <name>L-aspartate</name>
        <dbReference type="ChEBI" id="CHEBI:29991"/>
    </ligand>
</feature>
<dbReference type="InterPro" id="IPR002312">
    <property type="entry name" value="Asp/Asn-tRNA-synth_IIb"/>
</dbReference>
<dbReference type="Pfam" id="PF02938">
    <property type="entry name" value="GAD"/>
    <property type="match status" value="1"/>
</dbReference>
<evidence type="ECO:0000256" key="7">
    <source>
        <dbReference type="ARBA" id="ARBA00023146"/>
    </source>
</evidence>
<dbReference type="InterPro" id="IPR045864">
    <property type="entry name" value="aa-tRNA-synth_II/BPL/LPL"/>
</dbReference>
<protein>
    <recommendedName>
        <fullName evidence="8">Aspartate--tRNA(Asp/Asn) ligase</fullName>
        <ecNumber evidence="8">6.1.1.23</ecNumber>
    </recommendedName>
    <alternativeName>
        <fullName evidence="8">Aspartyl-tRNA synthetase</fullName>
        <shortName evidence="8">AspRS</shortName>
    </alternativeName>
    <alternativeName>
        <fullName evidence="8">Non-discriminating aspartyl-tRNA synthetase</fullName>
        <shortName evidence="8">ND-AspRS</shortName>
    </alternativeName>
</protein>
<dbReference type="GO" id="GO:0006422">
    <property type="term" value="P:aspartyl-tRNA aminoacylation"/>
    <property type="evidence" value="ECO:0007669"/>
    <property type="project" value="UniProtKB-UniRule"/>
</dbReference>
<evidence type="ECO:0000256" key="3">
    <source>
        <dbReference type="ARBA" id="ARBA00022598"/>
    </source>
</evidence>
<dbReference type="InterPro" id="IPR006195">
    <property type="entry name" value="aa-tRNA-synth_II"/>
</dbReference>
<feature type="binding site" evidence="8">
    <location>
        <position position="449"/>
    </location>
    <ligand>
        <name>L-aspartate</name>
        <dbReference type="ChEBI" id="CHEBI:29991"/>
    </ligand>
</feature>
<sequence>MKSHYCGEITSENLEQDISICGWIHRRRDHGGVIFLDVRDIKGICQAVVNPDNKQSFKLAESIRNEYVVQIKGVVRNRLEGTINKNMHTGEIEIEVQDIKILSKANTPVFPIDEYQEVNEDVRLKNRVLDLRRPEMNERIITRSKITSLIRNYLDKNDFHEIETPILTRATPEGARDYILPSRVQPGSFYALPQSPQLFKQLLMIGGLNKYYQIARCFRDEDLRADRQPEFTQIDIEASFLDQEEIMSIGEKMIKNIFKEFCNVSLDNFKVIDWHESMRDFGCDKPDLRIPLKLINIADEVKDEEFKVFSEPAKNKDSRVVALKVPNGNSLSRGQIDEYTKFVSKLGAKGLAYIKINDVNDLENGIQSPILKFLKSETIENIIKTLDIQTDDLIFFGAGKESVVNLSMSSLIKKLGEDLNLYTAKWAPCWITDFPMFERNKEGELTPLHHPFTLPKCSTKELTDNPINAIAHAYDAVLNGYEIGGGSLRIYDTKMQKMIFDILNISEEEAQNKFGFLLKALSSGCPPHGGIAFGLDRIVMLVTDTTNIRDVIAFPKTQSAACLLTDAPSKVEQEQLEELKILSTYKEE</sequence>
<dbReference type="Gene3D" id="3.30.930.10">
    <property type="entry name" value="Bira Bifunctional Protein, Domain 2"/>
    <property type="match status" value="1"/>
</dbReference>
<dbReference type="SUPFAM" id="SSF50249">
    <property type="entry name" value="Nucleic acid-binding proteins"/>
    <property type="match status" value="1"/>
</dbReference>
<dbReference type="SUPFAM" id="SSF55681">
    <property type="entry name" value="Class II aaRS and biotin synthetases"/>
    <property type="match status" value="1"/>
</dbReference>
<dbReference type="AlphaFoldDB" id="A0A520N692"/>
<dbReference type="NCBIfam" id="TIGR00459">
    <property type="entry name" value="aspS_bact"/>
    <property type="match status" value="1"/>
</dbReference>
<dbReference type="InterPro" id="IPR004364">
    <property type="entry name" value="Aa-tRNA-synt_II"/>
</dbReference>
<dbReference type="InterPro" id="IPR047090">
    <property type="entry name" value="AspRS_core"/>
</dbReference>
<feature type="site" description="Important for tRNA non-discrimination" evidence="8">
    <location>
        <position position="81"/>
    </location>
</feature>
<dbReference type="PRINTS" id="PR01042">
    <property type="entry name" value="TRNASYNTHASP"/>
</dbReference>
<accession>A0A520N692</accession>
<dbReference type="GO" id="GO:0005524">
    <property type="term" value="F:ATP binding"/>
    <property type="evidence" value="ECO:0007669"/>
    <property type="project" value="UniProtKB-UniRule"/>
</dbReference>
<keyword evidence="2 8" id="KW-0963">Cytoplasm</keyword>
<evidence type="ECO:0000256" key="1">
    <source>
        <dbReference type="ARBA" id="ARBA00006303"/>
    </source>
</evidence>
<dbReference type="GO" id="GO:0005737">
    <property type="term" value="C:cytoplasm"/>
    <property type="evidence" value="ECO:0007669"/>
    <property type="project" value="UniProtKB-SubCell"/>
</dbReference>
<evidence type="ECO:0000313" key="10">
    <source>
        <dbReference type="EMBL" id="RZO28992.1"/>
    </source>
</evidence>
<evidence type="ECO:0000259" key="9">
    <source>
        <dbReference type="PROSITE" id="PS50862"/>
    </source>
</evidence>
<dbReference type="Gene3D" id="2.40.50.140">
    <property type="entry name" value="Nucleic acid-binding proteins"/>
    <property type="match status" value="1"/>
</dbReference>
<feature type="site" description="Important for tRNA non-discrimination" evidence="8">
    <location>
        <position position="30"/>
    </location>
</feature>
<proteinExistence type="inferred from homology"/>
<keyword evidence="7 8" id="KW-0030">Aminoacyl-tRNA synthetase</keyword>
<feature type="binding site" evidence="8">
    <location>
        <begin position="219"/>
        <end position="221"/>
    </location>
    <ligand>
        <name>ATP</name>
        <dbReference type="ChEBI" id="CHEBI:30616"/>
    </ligand>
</feature>
<feature type="binding site" evidence="8">
    <location>
        <position position="228"/>
    </location>
    <ligand>
        <name>ATP</name>
        <dbReference type="ChEBI" id="CHEBI:30616"/>
    </ligand>
</feature>
<evidence type="ECO:0000256" key="2">
    <source>
        <dbReference type="ARBA" id="ARBA00022490"/>
    </source>
</evidence>
<evidence type="ECO:0000256" key="5">
    <source>
        <dbReference type="ARBA" id="ARBA00022840"/>
    </source>
</evidence>
<keyword evidence="6 8" id="KW-0648">Protein biosynthesis</keyword>
<name>A0A520N692_9GAMM</name>
<comment type="caution">
    <text evidence="10">The sequence shown here is derived from an EMBL/GenBank/DDBJ whole genome shotgun (WGS) entry which is preliminary data.</text>
</comment>
<organism evidence="10 11">
    <name type="scientific">SAR86 cluster bacterium</name>
    <dbReference type="NCBI Taxonomy" id="2030880"/>
    <lineage>
        <taxon>Bacteria</taxon>
        <taxon>Pseudomonadati</taxon>
        <taxon>Pseudomonadota</taxon>
        <taxon>Gammaproteobacteria</taxon>
        <taxon>SAR86 cluster</taxon>
    </lineage>
</organism>
<feature type="binding site" evidence="8">
    <location>
        <position position="482"/>
    </location>
    <ligand>
        <name>ATP</name>
        <dbReference type="ChEBI" id="CHEBI:30616"/>
    </ligand>
</feature>
<feature type="domain" description="Aminoacyl-transfer RNA synthetases class-II family profile" evidence="9">
    <location>
        <begin position="143"/>
        <end position="555"/>
    </location>
</feature>
<dbReference type="InterPro" id="IPR047089">
    <property type="entry name" value="Asp-tRNA-ligase_1_N"/>
</dbReference>
<dbReference type="CDD" id="cd00777">
    <property type="entry name" value="AspRS_core"/>
    <property type="match status" value="1"/>
</dbReference>
<evidence type="ECO:0000313" key="11">
    <source>
        <dbReference type="Proteomes" id="UP000315283"/>
    </source>
</evidence>
<comment type="subunit">
    <text evidence="8">Homodimer.</text>
</comment>
<feature type="binding site" evidence="8">
    <location>
        <position position="219"/>
    </location>
    <ligand>
        <name>L-aspartate</name>
        <dbReference type="ChEBI" id="CHEBI:29991"/>
    </ligand>
</feature>
<dbReference type="EC" id="6.1.1.23" evidence="8"/>
<dbReference type="InterPro" id="IPR004365">
    <property type="entry name" value="NA-bd_OB_tRNA"/>
</dbReference>
<dbReference type="Pfam" id="PF00152">
    <property type="entry name" value="tRNA-synt_2"/>
    <property type="match status" value="1"/>
</dbReference>
<dbReference type="SUPFAM" id="SSF55261">
    <property type="entry name" value="GAD domain-like"/>
    <property type="match status" value="1"/>
</dbReference>
<dbReference type="Proteomes" id="UP000315283">
    <property type="component" value="Unassembled WGS sequence"/>
</dbReference>
<gene>
    <name evidence="8 10" type="primary">aspS</name>
    <name evidence="10" type="ORF">EVA97_01305</name>
</gene>
<dbReference type="PANTHER" id="PTHR22594">
    <property type="entry name" value="ASPARTYL/LYSYL-TRNA SYNTHETASE"/>
    <property type="match status" value="1"/>
</dbReference>
<dbReference type="GO" id="GO:0003676">
    <property type="term" value="F:nucleic acid binding"/>
    <property type="evidence" value="ECO:0007669"/>
    <property type="project" value="InterPro"/>
</dbReference>
<dbReference type="PROSITE" id="PS50862">
    <property type="entry name" value="AA_TRNA_LIGASE_II"/>
    <property type="match status" value="1"/>
</dbReference>
<keyword evidence="3 8" id="KW-0436">Ligase</keyword>
<keyword evidence="5 8" id="KW-0067">ATP-binding</keyword>
<feature type="binding site" evidence="8">
    <location>
        <begin position="534"/>
        <end position="537"/>
    </location>
    <ligand>
        <name>ATP</name>
        <dbReference type="ChEBI" id="CHEBI:30616"/>
    </ligand>
</feature>